<dbReference type="InterPro" id="IPR011063">
    <property type="entry name" value="TilS/TtcA_N"/>
</dbReference>
<dbReference type="Gene3D" id="1.20.59.20">
    <property type="match status" value="1"/>
</dbReference>
<comment type="similarity">
    <text evidence="8">Belongs to the tRNA(Ile)-lysidine synthase family.</text>
</comment>
<feature type="binding site" evidence="8">
    <location>
        <begin position="38"/>
        <end position="43"/>
    </location>
    <ligand>
        <name>ATP</name>
        <dbReference type="ChEBI" id="CHEBI:30616"/>
    </ligand>
</feature>
<dbReference type="GO" id="GO:0005524">
    <property type="term" value="F:ATP binding"/>
    <property type="evidence" value="ECO:0007669"/>
    <property type="project" value="UniProtKB-UniRule"/>
</dbReference>
<comment type="domain">
    <text evidence="8">The N-terminal region contains the highly conserved SGGXDS motif, predicted to be a P-loop motif involved in ATP binding.</text>
</comment>
<keyword evidence="4 8" id="KW-0819">tRNA processing</keyword>
<evidence type="ECO:0000256" key="5">
    <source>
        <dbReference type="ARBA" id="ARBA00022741"/>
    </source>
</evidence>
<comment type="caution">
    <text evidence="10">The sequence shown here is derived from an EMBL/GenBank/DDBJ whole genome shotgun (WGS) entry which is preliminary data.</text>
</comment>
<feature type="domain" description="Lysidine-tRNA(Ile) synthetase C-terminal" evidence="9">
    <location>
        <begin position="373"/>
        <end position="447"/>
    </location>
</feature>
<evidence type="ECO:0000313" key="10">
    <source>
        <dbReference type="EMBL" id="RZG69726.1"/>
    </source>
</evidence>
<dbReference type="EMBL" id="SGSU01000001">
    <property type="protein sequence ID" value="RZG69726.1"/>
    <property type="molecule type" value="Genomic_DNA"/>
</dbReference>
<comment type="catalytic activity">
    <reaction evidence="7 8">
        <text>cytidine(34) in tRNA(Ile2) + L-lysine + ATP = lysidine(34) in tRNA(Ile2) + AMP + diphosphate + H(+)</text>
        <dbReference type="Rhea" id="RHEA:43744"/>
        <dbReference type="Rhea" id="RHEA-COMP:10625"/>
        <dbReference type="Rhea" id="RHEA-COMP:10670"/>
        <dbReference type="ChEBI" id="CHEBI:15378"/>
        <dbReference type="ChEBI" id="CHEBI:30616"/>
        <dbReference type="ChEBI" id="CHEBI:32551"/>
        <dbReference type="ChEBI" id="CHEBI:33019"/>
        <dbReference type="ChEBI" id="CHEBI:82748"/>
        <dbReference type="ChEBI" id="CHEBI:83665"/>
        <dbReference type="ChEBI" id="CHEBI:456215"/>
        <dbReference type="EC" id="6.3.4.19"/>
    </reaction>
</comment>
<evidence type="ECO:0000256" key="2">
    <source>
        <dbReference type="ARBA" id="ARBA00022490"/>
    </source>
</evidence>
<dbReference type="Pfam" id="PF01171">
    <property type="entry name" value="ATP_bind_3"/>
    <property type="match status" value="1"/>
</dbReference>
<evidence type="ECO:0000313" key="11">
    <source>
        <dbReference type="Proteomes" id="UP000293483"/>
    </source>
</evidence>
<evidence type="ECO:0000256" key="8">
    <source>
        <dbReference type="HAMAP-Rule" id="MF_01161"/>
    </source>
</evidence>
<keyword evidence="2 8" id="KW-0963">Cytoplasm</keyword>
<dbReference type="GO" id="GO:0006400">
    <property type="term" value="P:tRNA modification"/>
    <property type="evidence" value="ECO:0007669"/>
    <property type="project" value="UniProtKB-UniRule"/>
</dbReference>
<comment type="function">
    <text evidence="8">Ligates lysine onto the cytidine present at position 34 of the AUA codon-specific tRNA(Ile) that contains the anticodon CAU, in an ATP-dependent manner. Cytidine is converted to lysidine, thus changing the amino acid specificity of the tRNA from methionine to isoleucine.</text>
</comment>
<protein>
    <recommendedName>
        <fullName evidence="8">tRNA(Ile)-lysidine synthase</fullName>
        <ecNumber evidence="8">6.3.4.19</ecNumber>
    </recommendedName>
    <alternativeName>
        <fullName evidence="8">tRNA(Ile)-2-lysyl-cytidine synthase</fullName>
    </alternativeName>
    <alternativeName>
        <fullName evidence="8">tRNA(Ile)-lysidine synthetase</fullName>
    </alternativeName>
</protein>
<dbReference type="CDD" id="cd01992">
    <property type="entry name" value="TilS_N"/>
    <property type="match status" value="1"/>
</dbReference>
<dbReference type="InterPro" id="IPR012094">
    <property type="entry name" value="tRNA_Ile_lys_synt"/>
</dbReference>
<dbReference type="SUPFAM" id="SSF82829">
    <property type="entry name" value="MesJ substrate recognition domain-like"/>
    <property type="match status" value="1"/>
</dbReference>
<dbReference type="STRING" id="202951.GCA_001485025_00855"/>
<dbReference type="EC" id="6.3.4.19" evidence="8"/>
<sequence>MRSTLSAFNEIWQRQFRSDCLSQSDVFSDQASFLIGCSGGMDSMLLLHLMSFLYPQKIRAIYVNHQLQENSADWGQFVAQACASLNVPCIVEAVHVSEGNLENQARTARYQAYQQHLLPHDILVLAHHQQDQAETLMLRLLSGAGIHGLAAMRQVDQRDLMTIWRPLLNLSREQICQWAAELNVQNIQDPTNFNTEYDRAWSREELWPVLQSRFPKMQQALSRSSYLMQDAEDILADVLTFDLVSCGTSDILQLEKLQALAPPRQRQLLSAWMRGQAQYRPSFDMVQRLMHEVIESKVDSQAALHWNGFYYVRFAKRLYRLAAAEYLSSEYEQAEPQHIQIQLANSFTALSGCFQIQAGEGFGLSFALLEQKLTLTQRQGGEKIHLHGRTGSWPLKKAIQQAQIFPWLRHRIQILSIDNVMLGVFTPKGFWLAESPYCIQAGWLPQLVSSDNSKSGSSS</sequence>
<accession>A0A4Q7B0K8</accession>
<proteinExistence type="inferred from homology"/>
<evidence type="ECO:0000256" key="4">
    <source>
        <dbReference type="ARBA" id="ARBA00022694"/>
    </source>
</evidence>
<dbReference type="InterPro" id="IPR014729">
    <property type="entry name" value="Rossmann-like_a/b/a_fold"/>
</dbReference>
<dbReference type="SMART" id="SM00977">
    <property type="entry name" value="TilS_C"/>
    <property type="match status" value="1"/>
</dbReference>
<dbReference type="SUPFAM" id="SSF52402">
    <property type="entry name" value="Adenine nucleotide alpha hydrolases-like"/>
    <property type="match status" value="1"/>
</dbReference>
<dbReference type="InterPro" id="IPR012796">
    <property type="entry name" value="Lysidine-tRNA-synth_C"/>
</dbReference>
<dbReference type="HAMAP" id="MF_01161">
    <property type="entry name" value="tRNA_Ile_lys_synt"/>
    <property type="match status" value="1"/>
</dbReference>
<organism evidence="10 11">
    <name type="scientific">Acinetobacter bouvetii</name>
    <dbReference type="NCBI Taxonomy" id="202951"/>
    <lineage>
        <taxon>Bacteria</taxon>
        <taxon>Pseudomonadati</taxon>
        <taxon>Pseudomonadota</taxon>
        <taxon>Gammaproteobacteria</taxon>
        <taxon>Moraxellales</taxon>
        <taxon>Moraxellaceae</taxon>
        <taxon>Acinetobacter</taxon>
    </lineage>
</organism>
<dbReference type="Pfam" id="PF09179">
    <property type="entry name" value="TilS"/>
    <property type="match status" value="1"/>
</dbReference>
<evidence type="ECO:0000256" key="6">
    <source>
        <dbReference type="ARBA" id="ARBA00022840"/>
    </source>
</evidence>
<dbReference type="InterPro" id="IPR015262">
    <property type="entry name" value="tRNA_Ile_lys_synt_subst-bd"/>
</dbReference>
<dbReference type="Proteomes" id="UP000293483">
    <property type="component" value="Unassembled WGS sequence"/>
</dbReference>
<comment type="subcellular location">
    <subcellularLocation>
        <location evidence="1 8">Cytoplasm</location>
    </subcellularLocation>
</comment>
<dbReference type="GO" id="GO:0005737">
    <property type="term" value="C:cytoplasm"/>
    <property type="evidence" value="ECO:0007669"/>
    <property type="project" value="UniProtKB-SubCell"/>
</dbReference>
<dbReference type="InterPro" id="IPR012795">
    <property type="entry name" value="tRNA_Ile_lys_synt_N"/>
</dbReference>
<evidence type="ECO:0000259" key="9">
    <source>
        <dbReference type="SMART" id="SM00977"/>
    </source>
</evidence>
<dbReference type="Pfam" id="PF11734">
    <property type="entry name" value="TilS_C"/>
    <property type="match status" value="1"/>
</dbReference>
<dbReference type="SUPFAM" id="SSF56037">
    <property type="entry name" value="PheT/TilS domain"/>
    <property type="match status" value="1"/>
</dbReference>
<dbReference type="AlphaFoldDB" id="A0A4Q7B0K8"/>
<evidence type="ECO:0000256" key="7">
    <source>
        <dbReference type="ARBA" id="ARBA00048539"/>
    </source>
</evidence>
<keyword evidence="3 8" id="KW-0436">Ligase</keyword>
<evidence type="ECO:0000256" key="1">
    <source>
        <dbReference type="ARBA" id="ARBA00004496"/>
    </source>
</evidence>
<reference evidence="10 11" key="1">
    <citation type="submission" date="2019-02" db="EMBL/GenBank/DDBJ databases">
        <title>The Batch Genome Submission of Acinetobacter spp. strains.</title>
        <authorList>
            <person name="Qin J."/>
            <person name="Hu Y."/>
            <person name="Ye H."/>
            <person name="Wei L."/>
            <person name="Feng Y."/>
            <person name="Zong Z."/>
        </authorList>
    </citation>
    <scope>NUCLEOTIDE SEQUENCE [LARGE SCALE GENOMIC DNA]</scope>
    <source>
        <strain evidence="10 11">WCHABo060081</strain>
    </source>
</reference>
<keyword evidence="6 8" id="KW-0067">ATP-binding</keyword>
<keyword evidence="5 8" id="KW-0547">Nucleotide-binding</keyword>
<evidence type="ECO:0000256" key="3">
    <source>
        <dbReference type="ARBA" id="ARBA00022598"/>
    </source>
</evidence>
<dbReference type="RefSeq" id="WP_130143639.1">
    <property type="nucleotide sequence ID" value="NZ_SGSU01000001.1"/>
</dbReference>
<dbReference type="GO" id="GO:0032267">
    <property type="term" value="F:tRNA(Ile)-lysidine synthase activity"/>
    <property type="evidence" value="ECO:0007669"/>
    <property type="project" value="UniProtKB-EC"/>
</dbReference>
<dbReference type="NCBIfam" id="TIGR02433">
    <property type="entry name" value="lysidine_TilS_C"/>
    <property type="match status" value="1"/>
</dbReference>
<dbReference type="PANTHER" id="PTHR43033">
    <property type="entry name" value="TRNA(ILE)-LYSIDINE SYNTHASE-RELATED"/>
    <property type="match status" value="1"/>
</dbReference>
<dbReference type="NCBIfam" id="TIGR02432">
    <property type="entry name" value="lysidine_TilS_N"/>
    <property type="match status" value="1"/>
</dbReference>
<gene>
    <name evidence="8 10" type="primary">tilS</name>
    <name evidence="10" type="ORF">EXE25_00085</name>
</gene>
<dbReference type="PANTHER" id="PTHR43033:SF1">
    <property type="entry name" value="TRNA(ILE)-LYSIDINE SYNTHASE-RELATED"/>
    <property type="match status" value="1"/>
</dbReference>
<dbReference type="Gene3D" id="3.40.50.620">
    <property type="entry name" value="HUPs"/>
    <property type="match status" value="1"/>
</dbReference>
<name>A0A4Q7B0K8_9GAMM</name>